<reference evidence="1 2" key="1">
    <citation type="submission" date="2008-03" db="EMBL/GenBank/DDBJ databases">
        <title>Complete sequence of plasmid7 of Methylobacterium radiotolerans JCM 2831.</title>
        <authorList>
            <consortium name="US DOE Joint Genome Institute"/>
            <person name="Copeland A."/>
            <person name="Lucas S."/>
            <person name="Lapidus A."/>
            <person name="Glavina del Rio T."/>
            <person name="Dalin E."/>
            <person name="Tice H."/>
            <person name="Bruce D."/>
            <person name="Goodwin L."/>
            <person name="Pitluck S."/>
            <person name="Kiss H."/>
            <person name="Brettin T."/>
            <person name="Detter J.C."/>
            <person name="Han C."/>
            <person name="Kuske C.R."/>
            <person name="Schmutz J."/>
            <person name="Larimer F."/>
            <person name="Land M."/>
            <person name="Hauser L."/>
            <person name="Kyrpides N."/>
            <person name="Mikhailova N."/>
            <person name="Marx C.J."/>
            <person name="Richardson P."/>
        </authorList>
    </citation>
    <scope>NUCLEOTIDE SEQUENCE [LARGE SCALE GENOMIC DNA]</scope>
    <source>
        <strain evidence="2">ATCC 27329 / DSM 1819 / JCM 2831 / NBRC 15690 / NCIMB 10815 / 0-1</strain>
        <plasmid evidence="2">Plasmid pMRAD07</plasmid>
    </source>
</reference>
<dbReference type="OrthoDB" id="8455957at2"/>
<dbReference type="EMBL" id="CP001008">
    <property type="protein sequence ID" value="ACB28425.1"/>
    <property type="molecule type" value="Genomic_DNA"/>
</dbReference>
<dbReference type="Proteomes" id="UP000006589">
    <property type="component" value="Plasmid pMRAD07"/>
</dbReference>
<organism evidence="1 2">
    <name type="scientific">Methylobacterium radiotolerans (strain ATCC 27329 / DSM 1819 / JCM 2831 / NBRC 15690 / NCIMB 10815 / 0-1)</name>
    <dbReference type="NCBI Taxonomy" id="426355"/>
    <lineage>
        <taxon>Bacteria</taxon>
        <taxon>Pseudomonadati</taxon>
        <taxon>Pseudomonadota</taxon>
        <taxon>Alphaproteobacteria</taxon>
        <taxon>Hyphomicrobiales</taxon>
        <taxon>Methylobacteriaceae</taxon>
        <taxon>Methylobacterium</taxon>
    </lineage>
</organism>
<sequence>MFPARDYYDRIVRPTVQDFQSSNTDVRLGMLACMVLLHTVDHVYQNRETDPEAANVAVGRFNRTHSDRSEDPGSIGYAVVRGFANASKHARLTGRDLNQGFGSRDFHIASPSFAGHIYAGNTYAGDEVGGVTILWREGRAVNLTDAIEHTMRVLEAEFHELTAPPEETSGA</sequence>
<dbReference type="RefSeq" id="WP_012317022.1">
    <property type="nucleotide sequence ID" value="NC_010504.1"/>
</dbReference>
<protein>
    <submittedName>
        <fullName evidence="1">Uncharacterized protein</fullName>
    </submittedName>
</protein>
<evidence type="ECO:0000313" key="2">
    <source>
        <dbReference type="Proteomes" id="UP000006589"/>
    </source>
</evidence>
<keyword evidence="1" id="KW-0614">Plasmid</keyword>
<geneLocation type="plasmid" evidence="1 2">
    <name>pMRAD07</name>
</geneLocation>
<gene>
    <name evidence="1" type="ordered locus">Mrad2831_6513</name>
</gene>
<dbReference type="GeneID" id="25390607"/>
<name>B1MAA0_METRJ</name>
<proteinExistence type="predicted"/>
<dbReference type="AlphaFoldDB" id="B1MAA0"/>
<dbReference type="KEGG" id="mrd:Mrad2831_6513"/>
<evidence type="ECO:0000313" key="1">
    <source>
        <dbReference type="EMBL" id="ACB28425.1"/>
    </source>
</evidence>
<accession>B1MAA0</accession>
<dbReference type="HOGENOM" id="CLU_1561143_0_0_5"/>